<keyword evidence="3" id="KW-1185">Reference proteome</keyword>
<reference evidence="2 3" key="1">
    <citation type="journal article" date="2019" name="Int. J. Syst. Evol. Microbiol.">
        <title>The Global Catalogue of Microorganisms (GCM) 10K type strain sequencing project: providing services to taxonomists for standard genome sequencing and annotation.</title>
        <authorList>
            <consortium name="The Broad Institute Genomics Platform"/>
            <consortium name="The Broad Institute Genome Sequencing Center for Infectious Disease"/>
            <person name="Wu L."/>
            <person name="Ma J."/>
        </authorList>
    </citation>
    <scope>NUCLEOTIDE SEQUENCE [LARGE SCALE GENOMIC DNA]</scope>
    <source>
        <strain evidence="2 3">JCM 14303</strain>
    </source>
</reference>
<evidence type="ECO:0000313" key="3">
    <source>
        <dbReference type="Proteomes" id="UP001500363"/>
    </source>
</evidence>
<dbReference type="InterPro" id="IPR037883">
    <property type="entry name" value="Knr4/Smi1-like_sf"/>
</dbReference>
<dbReference type="SMART" id="SM00860">
    <property type="entry name" value="SMI1_KNR4"/>
    <property type="match status" value="1"/>
</dbReference>
<accession>A0ABN2C9B5</accession>
<proteinExistence type="predicted"/>
<feature type="domain" description="Knr4/Smi1-like" evidence="1">
    <location>
        <begin position="27"/>
        <end position="157"/>
    </location>
</feature>
<evidence type="ECO:0000259" key="1">
    <source>
        <dbReference type="SMART" id="SM00860"/>
    </source>
</evidence>
<organism evidence="2 3">
    <name type="scientific">Kribbella lupini</name>
    <dbReference type="NCBI Taxonomy" id="291602"/>
    <lineage>
        <taxon>Bacteria</taxon>
        <taxon>Bacillati</taxon>
        <taxon>Actinomycetota</taxon>
        <taxon>Actinomycetes</taxon>
        <taxon>Propionibacteriales</taxon>
        <taxon>Kribbellaceae</taxon>
        <taxon>Kribbella</taxon>
    </lineage>
</organism>
<evidence type="ECO:0000313" key="2">
    <source>
        <dbReference type="EMBL" id="GAA1554957.1"/>
    </source>
</evidence>
<dbReference type="Gene3D" id="3.40.1580.10">
    <property type="entry name" value="SMI1/KNR4-like"/>
    <property type="match status" value="1"/>
</dbReference>
<dbReference type="InterPro" id="IPR018958">
    <property type="entry name" value="Knr4/Smi1-like_dom"/>
</dbReference>
<dbReference type="EMBL" id="BAAANC010000004">
    <property type="protein sequence ID" value="GAA1554957.1"/>
    <property type="molecule type" value="Genomic_DNA"/>
</dbReference>
<sequence length="192" mass="21622">MTDPVATSWARIVGWLVPATRRLINPPATAVDLRYLEAAMNRPLPAELVELLQLANGTQHRAIRGSVIPFHYNLVPVMEMLAIRRMWQKIWTDPRLSRADIPGWLDDYLPIADAADEGITYVDLSDGPSYGAVYEWHPDSGGGGRRLWDSVGEMLDDIAGAMVDRRPLTRVHGVPHLPEVDAGYLHWFRVYD</sequence>
<dbReference type="SUPFAM" id="SSF160631">
    <property type="entry name" value="SMI1/KNR4-like"/>
    <property type="match status" value="1"/>
</dbReference>
<protein>
    <recommendedName>
        <fullName evidence="1">Knr4/Smi1-like domain-containing protein</fullName>
    </recommendedName>
</protein>
<comment type="caution">
    <text evidence="2">The sequence shown here is derived from an EMBL/GenBank/DDBJ whole genome shotgun (WGS) entry which is preliminary data.</text>
</comment>
<dbReference type="Pfam" id="PF09346">
    <property type="entry name" value="SMI1_KNR4"/>
    <property type="match status" value="1"/>
</dbReference>
<name>A0ABN2C9B5_9ACTN</name>
<dbReference type="RefSeq" id="WP_344181857.1">
    <property type="nucleotide sequence ID" value="NZ_BAAANC010000004.1"/>
</dbReference>
<gene>
    <name evidence="2" type="ORF">GCM10009741_69260</name>
</gene>
<dbReference type="Proteomes" id="UP001500363">
    <property type="component" value="Unassembled WGS sequence"/>
</dbReference>